<dbReference type="Pfam" id="PF01535">
    <property type="entry name" value="PPR"/>
    <property type="match status" value="2"/>
</dbReference>
<name>A0AAN9QXZ8_PHACN</name>
<dbReference type="Gene3D" id="1.25.40.10">
    <property type="entry name" value="Tetratricopeptide repeat domain"/>
    <property type="match status" value="1"/>
</dbReference>
<evidence type="ECO:0000313" key="3">
    <source>
        <dbReference type="Proteomes" id="UP001374584"/>
    </source>
</evidence>
<organism evidence="2 3">
    <name type="scientific">Phaseolus coccineus</name>
    <name type="common">Scarlet runner bean</name>
    <name type="synonym">Phaseolus multiflorus</name>
    <dbReference type="NCBI Taxonomy" id="3886"/>
    <lineage>
        <taxon>Eukaryota</taxon>
        <taxon>Viridiplantae</taxon>
        <taxon>Streptophyta</taxon>
        <taxon>Embryophyta</taxon>
        <taxon>Tracheophyta</taxon>
        <taxon>Spermatophyta</taxon>
        <taxon>Magnoliopsida</taxon>
        <taxon>eudicotyledons</taxon>
        <taxon>Gunneridae</taxon>
        <taxon>Pentapetalae</taxon>
        <taxon>rosids</taxon>
        <taxon>fabids</taxon>
        <taxon>Fabales</taxon>
        <taxon>Fabaceae</taxon>
        <taxon>Papilionoideae</taxon>
        <taxon>50 kb inversion clade</taxon>
        <taxon>NPAAA clade</taxon>
        <taxon>indigoferoid/millettioid clade</taxon>
        <taxon>Phaseoleae</taxon>
        <taxon>Phaseolus</taxon>
    </lineage>
</organism>
<dbReference type="GO" id="GO:0003723">
    <property type="term" value="F:RNA binding"/>
    <property type="evidence" value="ECO:0007669"/>
    <property type="project" value="InterPro"/>
</dbReference>
<evidence type="ECO:0000313" key="2">
    <source>
        <dbReference type="EMBL" id="KAK7352097.1"/>
    </source>
</evidence>
<dbReference type="InterPro" id="IPR046960">
    <property type="entry name" value="PPR_At4g14850-like_plant"/>
</dbReference>
<evidence type="ECO:0000256" key="1">
    <source>
        <dbReference type="ARBA" id="ARBA00022737"/>
    </source>
</evidence>
<keyword evidence="3" id="KW-1185">Reference proteome</keyword>
<reference evidence="2 3" key="1">
    <citation type="submission" date="2024-01" db="EMBL/GenBank/DDBJ databases">
        <title>The genomes of 5 underutilized Papilionoideae crops provide insights into root nodulation and disease resistanc.</title>
        <authorList>
            <person name="Jiang F."/>
        </authorList>
    </citation>
    <scope>NUCLEOTIDE SEQUENCE [LARGE SCALE GENOMIC DNA]</scope>
    <source>
        <strain evidence="2">JINMINGXINNONG_FW02</strain>
        <tissue evidence="2">Leaves</tissue>
    </source>
</reference>
<proteinExistence type="predicted"/>
<dbReference type="GO" id="GO:0009451">
    <property type="term" value="P:RNA modification"/>
    <property type="evidence" value="ECO:0007669"/>
    <property type="project" value="InterPro"/>
</dbReference>
<dbReference type="InterPro" id="IPR002885">
    <property type="entry name" value="PPR_rpt"/>
</dbReference>
<evidence type="ECO:0008006" key="4">
    <source>
        <dbReference type="Google" id="ProtNLM"/>
    </source>
</evidence>
<dbReference type="PANTHER" id="PTHR47926">
    <property type="entry name" value="PENTATRICOPEPTIDE REPEAT-CONTAINING PROTEIN"/>
    <property type="match status" value="1"/>
</dbReference>
<dbReference type="PANTHER" id="PTHR47926:SF461">
    <property type="entry name" value="PENTATRICOPEPTIDE REPEAT SUPERFAMILY PROTEIN"/>
    <property type="match status" value="1"/>
</dbReference>
<sequence>MGGHATPTNPSPSYAECPQPHDSFAWALFDTMPHRDVVLVSSTSIFIIHGLVNDDRPVQHVTLFHPVLESGIEEWGIGVHSLSNVATTLVDMYAKGGGIQRARKVFDDVVAKDVFVWTAMISGLACHGLSKEAVHMIFVESSVVKPDEKTVPAVLTTRRNAGLTREGYVFFNE</sequence>
<dbReference type="Proteomes" id="UP001374584">
    <property type="component" value="Unassembled WGS sequence"/>
</dbReference>
<dbReference type="InterPro" id="IPR011990">
    <property type="entry name" value="TPR-like_helical_dom_sf"/>
</dbReference>
<dbReference type="EMBL" id="JAYMYR010000007">
    <property type="protein sequence ID" value="KAK7352097.1"/>
    <property type="molecule type" value="Genomic_DNA"/>
</dbReference>
<dbReference type="AlphaFoldDB" id="A0AAN9QXZ8"/>
<accession>A0AAN9QXZ8</accession>
<comment type="caution">
    <text evidence="2">The sequence shown here is derived from an EMBL/GenBank/DDBJ whole genome shotgun (WGS) entry which is preliminary data.</text>
</comment>
<protein>
    <recommendedName>
        <fullName evidence="4">Pentatricopeptide repeat-containing protein</fullName>
    </recommendedName>
</protein>
<gene>
    <name evidence="2" type="ORF">VNO80_17514</name>
</gene>
<keyword evidence="1" id="KW-0677">Repeat</keyword>